<sequence>MASPSSPALQRLHHLDASSPNFHDKLHNVLYGEEYANCVPNLKVDDLVWLVEYLDKALDGLDPSAVAFRKCLRELRSVCGANAILPTSYMLLTDLVNIDSIPFASGAYGDVYHGTLNSSRVCIKRIRVYHLGHERATKAFCQEAVMWKYLKHPNILPLLGVTISSLELVSNWMAGGTLPEYIGKYSDVNQIELLCEVANGLHYLSGHSSPNAHRH</sequence>
<reference evidence="1" key="2">
    <citation type="journal article" date="2020" name="Nat. Commun.">
        <title>Large-scale genome sequencing of mycorrhizal fungi provides insights into the early evolution of symbiotic traits.</title>
        <authorList>
            <person name="Miyauchi S."/>
            <person name="Kiss E."/>
            <person name="Kuo A."/>
            <person name="Drula E."/>
            <person name="Kohler A."/>
            <person name="Sanchez-Garcia M."/>
            <person name="Morin E."/>
            <person name="Andreopoulos B."/>
            <person name="Barry K.W."/>
            <person name="Bonito G."/>
            <person name="Buee M."/>
            <person name="Carver A."/>
            <person name="Chen C."/>
            <person name="Cichocki N."/>
            <person name="Clum A."/>
            <person name="Culley D."/>
            <person name="Crous P.W."/>
            <person name="Fauchery L."/>
            <person name="Girlanda M."/>
            <person name="Hayes R.D."/>
            <person name="Keri Z."/>
            <person name="LaButti K."/>
            <person name="Lipzen A."/>
            <person name="Lombard V."/>
            <person name="Magnuson J."/>
            <person name="Maillard F."/>
            <person name="Murat C."/>
            <person name="Nolan M."/>
            <person name="Ohm R.A."/>
            <person name="Pangilinan J."/>
            <person name="Pereira M.F."/>
            <person name="Perotto S."/>
            <person name="Peter M."/>
            <person name="Pfister S."/>
            <person name="Riley R."/>
            <person name="Sitrit Y."/>
            <person name="Stielow J.B."/>
            <person name="Szollosi G."/>
            <person name="Zifcakova L."/>
            <person name="Stursova M."/>
            <person name="Spatafora J.W."/>
            <person name="Tedersoo L."/>
            <person name="Vaario L.M."/>
            <person name="Yamada A."/>
            <person name="Yan M."/>
            <person name="Wang P."/>
            <person name="Xu J."/>
            <person name="Bruns T."/>
            <person name="Baldrian P."/>
            <person name="Vilgalys R."/>
            <person name="Dunand C."/>
            <person name="Henrissat B."/>
            <person name="Grigoriev I.V."/>
            <person name="Hibbett D."/>
            <person name="Nagy L.G."/>
            <person name="Martin F.M."/>
        </authorList>
    </citation>
    <scope>NUCLEOTIDE SEQUENCE</scope>
    <source>
        <strain evidence="1">P2</strain>
    </source>
</reference>
<dbReference type="Proteomes" id="UP000886501">
    <property type="component" value="Unassembled WGS sequence"/>
</dbReference>
<proteinExistence type="predicted"/>
<reference evidence="1" key="1">
    <citation type="submission" date="2019-10" db="EMBL/GenBank/DDBJ databases">
        <authorList>
            <consortium name="DOE Joint Genome Institute"/>
            <person name="Kuo A."/>
            <person name="Miyauchi S."/>
            <person name="Kiss E."/>
            <person name="Drula E."/>
            <person name="Kohler A."/>
            <person name="Sanchez-Garcia M."/>
            <person name="Andreopoulos B."/>
            <person name="Barry K.W."/>
            <person name="Bonito G."/>
            <person name="Buee M."/>
            <person name="Carver A."/>
            <person name="Chen C."/>
            <person name="Cichocki N."/>
            <person name="Clum A."/>
            <person name="Culley D."/>
            <person name="Crous P.W."/>
            <person name="Fauchery L."/>
            <person name="Girlanda M."/>
            <person name="Hayes R."/>
            <person name="Keri Z."/>
            <person name="Labutti K."/>
            <person name="Lipzen A."/>
            <person name="Lombard V."/>
            <person name="Magnuson J."/>
            <person name="Maillard F."/>
            <person name="Morin E."/>
            <person name="Murat C."/>
            <person name="Nolan M."/>
            <person name="Ohm R."/>
            <person name="Pangilinan J."/>
            <person name="Pereira M."/>
            <person name="Perotto S."/>
            <person name="Peter M."/>
            <person name="Riley R."/>
            <person name="Sitrit Y."/>
            <person name="Stielow B."/>
            <person name="Szollosi G."/>
            <person name="Zifcakova L."/>
            <person name="Stursova M."/>
            <person name="Spatafora J.W."/>
            <person name="Tedersoo L."/>
            <person name="Vaario L.-M."/>
            <person name="Yamada A."/>
            <person name="Yan M."/>
            <person name="Wang P."/>
            <person name="Xu J."/>
            <person name="Bruns T."/>
            <person name="Baldrian P."/>
            <person name="Vilgalys R."/>
            <person name="Henrissat B."/>
            <person name="Grigoriev I.V."/>
            <person name="Hibbett D."/>
            <person name="Nagy L.G."/>
            <person name="Martin F.M."/>
        </authorList>
    </citation>
    <scope>NUCLEOTIDE SEQUENCE</scope>
    <source>
        <strain evidence="1">P2</strain>
    </source>
</reference>
<name>A0ACB6Z0F9_THEGA</name>
<organism evidence="1 2">
    <name type="scientific">Thelephora ganbajun</name>
    <name type="common">Ganba fungus</name>
    <dbReference type="NCBI Taxonomy" id="370292"/>
    <lineage>
        <taxon>Eukaryota</taxon>
        <taxon>Fungi</taxon>
        <taxon>Dikarya</taxon>
        <taxon>Basidiomycota</taxon>
        <taxon>Agaricomycotina</taxon>
        <taxon>Agaricomycetes</taxon>
        <taxon>Thelephorales</taxon>
        <taxon>Thelephoraceae</taxon>
        <taxon>Thelephora</taxon>
    </lineage>
</organism>
<gene>
    <name evidence="1" type="ORF">BDM02DRAFT_3151818</name>
</gene>
<accession>A0ACB6Z0F9</accession>
<keyword evidence="2" id="KW-1185">Reference proteome</keyword>
<evidence type="ECO:0000313" key="2">
    <source>
        <dbReference type="Proteomes" id="UP000886501"/>
    </source>
</evidence>
<evidence type="ECO:0000313" key="1">
    <source>
        <dbReference type="EMBL" id="KAF9643194.1"/>
    </source>
</evidence>
<comment type="caution">
    <text evidence="1">The sequence shown here is derived from an EMBL/GenBank/DDBJ whole genome shotgun (WGS) entry which is preliminary data.</text>
</comment>
<dbReference type="EMBL" id="MU118268">
    <property type="protein sequence ID" value="KAF9643194.1"/>
    <property type="molecule type" value="Genomic_DNA"/>
</dbReference>
<protein>
    <submittedName>
        <fullName evidence="1">Uncharacterized protein</fullName>
    </submittedName>
</protein>